<dbReference type="OrthoDB" id="40902at2759"/>
<name>A0A976M4T4_THEOR</name>
<protein>
    <recommendedName>
        <fullName evidence="3">Protein kinase domain-containing protein</fullName>
    </recommendedName>
</protein>
<proteinExistence type="predicted"/>
<evidence type="ECO:0000313" key="2">
    <source>
        <dbReference type="Proteomes" id="UP000244803"/>
    </source>
</evidence>
<organism evidence="1 2">
    <name type="scientific">Theileria orientalis</name>
    <dbReference type="NCBI Taxonomy" id="68886"/>
    <lineage>
        <taxon>Eukaryota</taxon>
        <taxon>Sar</taxon>
        <taxon>Alveolata</taxon>
        <taxon>Apicomplexa</taxon>
        <taxon>Aconoidasida</taxon>
        <taxon>Piroplasmida</taxon>
        <taxon>Theileriidae</taxon>
        <taxon>Theileria</taxon>
    </lineage>
</organism>
<reference evidence="1" key="1">
    <citation type="submission" date="2022-07" db="EMBL/GenBank/DDBJ databases">
        <title>Evaluation of T. orientalis genome assembly methods using nanopore sequencing and analysis of variation between genomes.</title>
        <authorList>
            <person name="Yam J."/>
            <person name="Micallef M.L."/>
            <person name="Liu M."/>
            <person name="Djordjevic S.P."/>
            <person name="Bogema D.R."/>
            <person name="Jenkins C."/>
        </authorList>
    </citation>
    <scope>NUCLEOTIDE SEQUENCE</scope>
    <source>
        <strain evidence="1">Fish Creek</strain>
    </source>
</reference>
<dbReference type="AlphaFoldDB" id="A0A976M4T4"/>
<dbReference type="InterPro" id="IPR011009">
    <property type="entry name" value="Kinase-like_dom_sf"/>
</dbReference>
<accession>A0A976M4T4</accession>
<evidence type="ECO:0000313" key="1">
    <source>
        <dbReference type="EMBL" id="UKJ88437.1"/>
    </source>
</evidence>
<gene>
    <name evidence="1" type="ORF">MACJ_000881</name>
</gene>
<dbReference type="Proteomes" id="UP000244803">
    <property type="component" value="Chromosome 1"/>
</dbReference>
<sequence length="489" mass="55313">MGETPSNAILDVSTDRQNIFKNGQISDGMDSTLLSDSATFSHSPNSDCPNTCLNSDLNFSLNNEEEFLNLIHSQSFEDYVKSTDSTLLRRYSCPCFHSDYNFNGFNFPEDLNNCGPGLSSERTPNGRNSRRYRGSEPMKFCNHLRNNTWGSLIYRFRKFCLESNKNGLNKPLSLETDSNTSLKTTDLTSKPVDKPLKTLNGDSIQYAVFKPINLAINNKTHSLNGFVASKEDKEDIVFVVKSSTGHPITKYGLTRIISCTKRQEYEVVDHNTGDYFLLKLTNDVNIFNIYETLFDQPHPNLVEVTQLLTNVDSSNLENSRLKAKNGQIYYILLNSFKYIALSDYHINTLPSLIDFKVLKMIVKGILKALVYLHSRSLALSKLTMKSVIICRSQEEELGNGDDVVAKIVDLDDAKFSRSRKDFQNDIKLVGNLLFSFIEGKQVQSNHTFKSNLWTVCPQMFDFCITALAKFSAFNSATEALIHPWITSLD</sequence>
<dbReference type="EMBL" id="CP056065">
    <property type="protein sequence ID" value="UKJ88437.1"/>
    <property type="molecule type" value="Genomic_DNA"/>
</dbReference>
<evidence type="ECO:0008006" key="3">
    <source>
        <dbReference type="Google" id="ProtNLM"/>
    </source>
</evidence>
<dbReference type="SUPFAM" id="SSF56112">
    <property type="entry name" value="Protein kinase-like (PK-like)"/>
    <property type="match status" value="1"/>
</dbReference>